<accession>A0A2Z6LX10</accession>
<organism evidence="2 3">
    <name type="scientific">Trifolium subterraneum</name>
    <name type="common">Subterranean clover</name>
    <dbReference type="NCBI Taxonomy" id="3900"/>
    <lineage>
        <taxon>Eukaryota</taxon>
        <taxon>Viridiplantae</taxon>
        <taxon>Streptophyta</taxon>
        <taxon>Embryophyta</taxon>
        <taxon>Tracheophyta</taxon>
        <taxon>Spermatophyta</taxon>
        <taxon>Magnoliopsida</taxon>
        <taxon>eudicotyledons</taxon>
        <taxon>Gunneridae</taxon>
        <taxon>Pentapetalae</taxon>
        <taxon>rosids</taxon>
        <taxon>fabids</taxon>
        <taxon>Fabales</taxon>
        <taxon>Fabaceae</taxon>
        <taxon>Papilionoideae</taxon>
        <taxon>50 kb inversion clade</taxon>
        <taxon>NPAAA clade</taxon>
        <taxon>Hologalegina</taxon>
        <taxon>IRL clade</taxon>
        <taxon>Trifolieae</taxon>
        <taxon>Trifolium</taxon>
    </lineage>
</organism>
<proteinExistence type="predicted"/>
<evidence type="ECO:0000313" key="2">
    <source>
        <dbReference type="EMBL" id="GAU24294.1"/>
    </source>
</evidence>
<evidence type="ECO:0000313" key="3">
    <source>
        <dbReference type="Proteomes" id="UP000242715"/>
    </source>
</evidence>
<dbReference type="AlphaFoldDB" id="A0A2Z6LX10"/>
<name>A0A2Z6LX10_TRISU</name>
<sequence>MKEELKTENELLKKELAELKDAKGKIEEELLLEKRRSAVYVGRRGFESLIKEEIAKQKFLTTSEIGAQYDLLKKALLDIAAKYLCDE</sequence>
<feature type="coiled-coil region" evidence="1">
    <location>
        <begin position="2"/>
        <end position="36"/>
    </location>
</feature>
<keyword evidence="1" id="KW-0175">Coiled coil</keyword>
<dbReference type="EMBL" id="DF973287">
    <property type="protein sequence ID" value="GAU24294.1"/>
    <property type="molecule type" value="Genomic_DNA"/>
</dbReference>
<evidence type="ECO:0000256" key="1">
    <source>
        <dbReference type="SAM" id="Coils"/>
    </source>
</evidence>
<reference evidence="3" key="1">
    <citation type="journal article" date="2017" name="Front. Plant Sci.">
        <title>Climate Clever Clovers: New Paradigm to Reduce the Environmental Footprint of Ruminants by Breeding Low Methanogenic Forages Utilizing Haplotype Variation.</title>
        <authorList>
            <person name="Kaur P."/>
            <person name="Appels R."/>
            <person name="Bayer P.E."/>
            <person name="Keeble-Gagnere G."/>
            <person name="Wang J."/>
            <person name="Hirakawa H."/>
            <person name="Shirasawa K."/>
            <person name="Vercoe P."/>
            <person name="Stefanova K."/>
            <person name="Durmic Z."/>
            <person name="Nichols P."/>
            <person name="Revell C."/>
            <person name="Isobe S.N."/>
            <person name="Edwards D."/>
            <person name="Erskine W."/>
        </authorList>
    </citation>
    <scope>NUCLEOTIDE SEQUENCE [LARGE SCALE GENOMIC DNA]</scope>
    <source>
        <strain evidence="3">cv. Daliak</strain>
    </source>
</reference>
<gene>
    <name evidence="2" type="ORF">TSUD_48820</name>
</gene>
<dbReference type="Proteomes" id="UP000242715">
    <property type="component" value="Unassembled WGS sequence"/>
</dbReference>
<protein>
    <submittedName>
        <fullName evidence="2">Uncharacterized protein</fullName>
    </submittedName>
</protein>
<keyword evidence="3" id="KW-1185">Reference proteome</keyword>